<dbReference type="EMBL" id="JACGWL010000002">
    <property type="protein sequence ID" value="KAK4408218.1"/>
    <property type="molecule type" value="Genomic_DNA"/>
</dbReference>
<keyword evidence="4" id="KW-1185">Reference proteome</keyword>
<evidence type="ECO:0000313" key="3">
    <source>
        <dbReference type="EMBL" id="KAK4408218.1"/>
    </source>
</evidence>
<dbReference type="PROSITE" id="PS50858">
    <property type="entry name" value="BSD"/>
    <property type="match status" value="1"/>
</dbReference>
<dbReference type="PANTHER" id="PTHR31923">
    <property type="entry name" value="BSD DOMAIN-CONTAINING PROTEIN"/>
    <property type="match status" value="1"/>
</dbReference>
<reference evidence="3" key="2">
    <citation type="journal article" date="2024" name="Plant">
        <title>Genomic evolution and insights into agronomic trait innovations of Sesamum species.</title>
        <authorList>
            <person name="Miao H."/>
            <person name="Wang L."/>
            <person name="Qu L."/>
            <person name="Liu H."/>
            <person name="Sun Y."/>
            <person name="Le M."/>
            <person name="Wang Q."/>
            <person name="Wei S."/>
            <person name="Zheng Y."/>
            <person name="Lin W."/>
            <person name="Duan Y."/>
            <person name="Cao H."/>
            <person name="Xiong S."/>
            <person name="Wang X."/>
            <person name="Wei L."/>
            <person name="Li C."/>
            <person name="Ma Q."/>
            <person name="Ju M."/>
            <person name="Zhao R."/>
            <person name="Li G."/>
            <person name="Mu C."/>
            <person name="Tian Q."/>
            <person name="Mei H."/>
            <person name="Zhang T."/>
            <person name="Gao T."/>
            <person name="Zhang H."/>
        </authorList>
    </citation>
    <scope>NUCLEOTIDE SEQUENCE</scope>
    <source>
        <strain evidence="3">K16</strain>
    </source>
</reference>
<organism evidence="3 4">
    <name type="scientific">Sesamum angolense</name>
    <dbReference type="NCBI Taxonomy" id="2727404"/>
    <lineage>
        <taxon>Eukaryota</taxon>
        <taxon>Viridiplantae</taxon>
        <taxon>Streptophyta</taxon>
        <taxon>Embryophyta</taxon>
        <taxon>Tracheophyta</taxon>
        <taxon>Spermatophyta</taxon>
        <taxon>Magnoliopsida</taxon>
        <taxon>eudicotyledons</taxon>
        <taxon>Gunneridae</taxon>
        <taxon>Pentapetalae</taxon>
        <taxon>asterids</taxon>
        <taxon>lamiids</taxon>
        <taxon>Lamiales</taxon>
        <taxon>Pedaliaceae</taxon>
        <taxon>Sesamum</taxon>
    </lineage>
</organism>
<dbReference type="InterPro" id="IPR005607">
    <property type="entry name" value="BSD_dom"/>
</dbReference>
<dbReference type="InterPro" id="IPR035925">
    <property type="entry name" value="BSD_dom_sf"/>
</dbReference>
<dbReference type="Proteomes" id="UP001289374">
    <property type="component" value="Unassembled WGS sequence"/>
</dbReference>
<evidence type="ECO:0000259" key="2">
    <source>
        <dbReference type="PROSITE" id="PS50858"/>
    </source>
</evidence>
<dbReference type="PANTHER" id="PTHR31923:SF3">
    <property type="entry name" value="BSD DOMAIN-CONTAINING PROTEIN"/>
    <property type="match status" value="1"/>
</dbReference>
<evidence type="ECO:0000313" key="4">
    <source>
        <dbReference type="Proteomes" id="UP001289374"/>
    </source>
</evidence>
<sequence>MDAYSWFRRGVSKLRKSSLPSSSTTAPADSSSTANSHTRSSKNKLQEEEEEKFYGITEQLIEFIKSFSLETFRNFSLPDAEGSSCDGGNSGNVRKDLSDWQETHAMLVLSRVKELAQLRFQLCPRYLKERQFWRIYFSLVRSYVADQTQEIRMENETVSSGSAYEVEMSEAKFMRPAESATFSKVGNHWNGYQEKLMKGKVG</sequence>
<feature type="compositionally biased region" description="Low complexity" evidence="1">
    <location>
        <begin position="17"/>
        <end position="38"/>
    </location>
</feature>
<feature type="domain" description="BSD" evidence="2">
    <location>
        <begin position="99"/>
        <end position="144"/>
    </location>
</feature>
<evidence type="ECO:0000256" key="1">
    <source>
        <dbReference type="SAM" id="MobiDB-lite"/>
    </source>
</evidence>
<gene>
    <name evidence="3" type="ORF">Sango_0402800</name>
</gene>
<name>A0AAE1XAG0_9LAMI</name>
<dbReference type="Gene3D" id="1.10.3970.10">
    <property type="entry name" value="BSD domain"/>
    <property type="match status" value="1"/>
</dbReference>
<protein>
    <recommendedName>
        <fullName evidence="2">BSD domain-containing protein</fullName>
    </recommendedName>
</protein>
<dbReference type="SUPFAM" id="SSF140383">
    <property type="entry name" value="BSD domain-like"/>
    <property type="match status" value="1"/>
</dbReference>
<comment type="caution">
    <text evidence="3">The sequence shown here is derived from an EMBL/GenBank/DDBJ whole genome shotgun (WGS) entry which is preliminary data.</text>
</comment>
<reference evidence="3" key="1">
    <citation type="submission" date="2020-06" db="EMBL/GenBank/DDBJ databases">
        <authorList>
            <person name="Li T."/>
            <person name="Hu X."/>
            <person name="Zhang T."/>
            <person name="Song X."/>
            <person name="Zhang H."/>
            <person name="Dai N."/>
            <person name="Sheng W."/>
            <person name="Hou X."/>
            <person name="Wei L."/>
        </authorList>
    </citation>
    <scope>NUCLEOTIDE SEQUENCE</scope>
    <source>
        <strain evidence="3">K16</strain>
        <tissue evidence="3">Leaf</tissue>
    </source>
</reference>
<proteinExistence type="predicted"/>
<feature type="region of interest" description="Disordered" evidence="1">
    <location>
        <begin position="13"/>
        <end position="49"/>
    </location>
</feature>
<dbReference type="Pfam" id="PF03909">
    <property type="entry name" value="BSD"/>
    <property type="match status" value="1"/>
</dbReference>
<dbReference type="SMART" id="SM00751">
    <property type="entry name" value="BSD"/>
    <property type="match status" value="1"/>
</dbReference>
<accession>A0AAE1XAG0</accession>
<dbReference type="AlphaFoldDB" id="A0AAE1XAG0"/>